<sequence length="359" mass="40278">MRKRSDKSSAVHQETSHVKVQERQSSRSKRCTRVCVQIVVAISILYLCIPFAQRLFPGILSHPMFSYVAPFFTDLSRPADFSLNHTVNLYLSSEEGISLGIWHTVPDTHWQEAQGKDLGWYEQTLQMGAPVVIYLHGNGGTRCCTESGATHRLGVVNLLSAAGFHVLSLDYRGFGDSSGEPTEAGLTTDALYVYQWVKARSGSSLVIFWGHSLGTGVATNTAVRLQEQGTTIDGVILEGAFSKVPKGGAFHPFTWFYRRFPYFEYLFLDPMSKNKVVFPSDENVRKMTSPLLILHAEDDHLVPFHMAQELFEIARNSRNSNELVKLVPFEGSLGYLHNGIYRDPRLPDIIKQFVSSLKM</sequence>
<feature type="region of interest" description="Disordered" evidence="1">
    <location>
        <begin position="1"/>
        <end position="23"/>
    </location>
</feature>
<evidence type="ECO:0000313" key="5">
    <source>
        <dbReference type="Proteomes" id="UP000823561"/>
    </source>
</evidence>
<dbReference type="SUPFAM" id="SSF53474">
    <property type="entry name" value="alpha/beta-Hydrolases"/>
    <property type="match status" value="1"/>
</dbReference>
<dbReference type="Pfam" id="PF00561">
    <property type="entry name" value="Abhydrolase_1"/>
    <property type="match status" value="1"/>
</dbReference>
<dbReference type="InterPro" id="IPR000073">
    <property type="entry name" value="AB_hydrolase_1"/>
</dbReference>
<keyword evidence="5" id="KW-1185">Reference proteome</keyword>
<evidence type="ECO:0000259" key="3">
    <source>
        <dbReference type="Pfam" id="PF00561"/>
    </source>
</evidence>
<protein>
    <recommendedName>
        <fullName evidence="3">AB hydrolase-1 domain-containing protein</fullName>
    </recommendedName>
</protein>
<comment type="caution">
    <text evidence="4">The sequence shown here is derived from an EMBL/GenBank/DDBJ whole genome shotgun (WGS) entry which is preliminary data.</text>
</comment>
<dbReference type="Gene3D" id="3.40.50.1820">
    <property type="entry name" value="alpha/beta hydrolase"/>
    <property type="match status" value="1"/>
</dbReference>
<evidence type="ECO:0000313" key="4">
    <source>
        <dbReference type="EMBL" id="KAG5277109.1"/>
    </source>
</evidence>
<feature type="transmembrane region" description="Helical" evidence="2">
    <location>
        <begin position="34"/>
        <end position="52"/>
    </location>
</feature>
<dbReference type="AlphaFoldDB" id="A0AAV6GQQ2"/>
<dbReference type="Proteomes" id="UP000823561">
    <property type="component" value="Chromosome 8"/>
</dbReference>
<evidence type="ECO:0000256" key="1">
    <source>
        <dbReference type="SAM" id="MobiDB-lite"/>
    </source>
</evidence>
<organism evidence="4 5">
    <name type="scientific">Alosa alosa</name>
    <name type="common">allis shad</name>
    <dbReference type="NCBI Taxonomy" id="278164"/>
    <lineage>
        <taxon>Eukaryota</taxon>
        <taxon>Metazoa</taxon>
        <taxon>Chordata</taxon>
        <taxon>Craniata</taxon>
        <taxon>Vertebrata</taxon>
        <taxon>Euteleostomi</taxon>
        <taxon>Actinopterygii</taxon>
        <taxon>Neopterygii</taxon>
        <taxon>Teleostei</taxon>
        <taxon>Clupei</taxon>
        <taxon>Clupeiformes</taxon>
        <taxon>Clupeoidei</taxon>
        <taxon>Clupeidae</taxon>
        <taxon>Alosa</taxon>
    </lineage>
</organism>
<keyword evidence="2" id="KW-0472">Membrane</keyword>
<dbReference type="EMBL" id="JADWDJ010000008">
    <property type="protein sequence ID" value="KAG5277109.1"/>
    <property type="molecule type" value="Genomic_DNA"/>
</dbReference>
<reference evidence="4" key="1">
    <citation type="submission" date="2020-10" db="EMBL/GenBank/DDBJ databases">
        <title>Chromosome-scale genome assembly of the Allis shad, Alosa alosa.</title>
        <authorList>
            <person name="Margot Z."/>
            <person name="Christophe K."/>
            <person name="Cabau C."/>
            <person name="Louis A."/>
            <person name="Berthelot C."/>
            <person name="Parey E."/>
            <person name="Roest Crollius H."/>
            <person name="Montfort J."/>
            <person name="Robinson-Rechavi M."/>
            <person name="Bucao C."/>
            <person name="Bouchez O."/>
            <person name="Gislard M."/>
            <person name="Lluch J."/>
            <person name="Milhes M."/>
            <person name="Lampietro C."/>
            <person name="Lopez Roques C."/>
            <person name="Donnadieu C."/>
            <person name="Braasch I."/>
            <person name="Desvignes T."/>
            <person name="Postlethwait J."/>
            <person name="Bobe J."/>
            <person name="Guiguen Y."/>
        </authorList>
    </citation>
    <scope>NUCLEOTIDE SEQUENCE</scope>
    <source>
        <strain evidence="4">M-15738</strain>
        <tissue evidence="4">Blood</tissue>
    </source>
</reference>
<dbReference type="GO" id="GO:0052651">
    <property type="term" value="P:monoacylglycerol catabolic process"/>
    <property type="evidence" value="ECO:0007669"/>
    <property type="project" value="TreeGrafter"/>
</dbReference>
<accession>A0AAV6GQQ2</accession>
<dbReference type="InterPro" id="IPR029058">
    <property type="entry name" value="AB_hydrolase_fold"/>
</dbReference>
<dbReference type="GO" id="GO:0047372">
    <property type="term" value="F:monoacylglycerol lipase activity"/>
    <property type="evidence" value="ECO:0007669"/>
    <property type="project" value="TreeGrafter"/>
</dbReference>
<keyword evidence="2" id="KW-0812">Transmembrane</keyword>
<proteinExistence type="predicted"/>
<gene>
    <name evidence="4" type="ORF">AALO_G00113620</name>
</gene>
<dbReference type="GO" id="GO:0005789">
    <property type="term" value="C:endoplasmic reticulum membrane"/>
    <property type="evidence" value="ECO:0007669"/>
    <property type="project" value="TreeGrafter"/>
</dbReference>
<dbReference type="GO" id="GO:0004622">
    <property type="term" value="F:phosphatidylcholine lysophospholipase activity"/>
    <property type="evidence" value="ECO:0007669"/>
    <property type="project" value="TreeGrafter"/>
</dbReference>
<feature type="domain" description="AB hydrolase-1" evidence="3">
    <location>
        <begin position="130"/>
        <end position="240"/>
    </location>
</feature>
<dbReference type="GO" id="GO:0006660">
    <property type="term" value="P:phosphatidylserine catabolic process"/>
    <property type="evidence" value="ECO:0007669"/>
    <property type="project" value="TreeGrafter"/>
</dbReference>
<keyword evidence="2" id="KW-1133">Transmembrane helix</keyword>
<dbReference type="PANTHER" id="PTHR12277">
    <property type="entry name" value="ALPHA/BETA HYDROLASE DOMAIN-CONTAINING PROTEIN"/>
    <property type="match status" value="1"/>
</dbReference>
<evidence type="ECO:0000256" key="2">
    <source>
        <dbReference type="SAM" id="Phobius"/>
    </source>
</evidence>
<name>A0AAV6GQQ2_9TELE</name>
<dbReference type="PANTHER" id="PTHR12277:SF69">
    <property type="entry name" value="PROTEIN ABHD12B"/>
    <property type="match status" value="1"/>
</dbReference>